<evidence type="ECO:0000256" key="1">
    <source>
        <dbReference type="SAM" id="Phobius"/>
    </source>
</evidence>
<dbReference type="Proteomes" id="UP000003781">
    <property type="component" value="Unassembled WGS sequence"/>
</dbReference>
<comment type="caution">
    <text evidence="2">The sequence shown here is derived from an EMBL/GenBank/DDBJ whole genome shotgun (WGS) entry which is preliminary data.</text>
</comment>
<accession>A3IM76</accession>
<keyword evidence="1" id="KW-0472">Membrane</keyword>
<feature type="transmembrane region" description="Helical" evidence="1">
    <location>
        <begin position="6"/>
        <end position="24"/>
    </location>
</feature>
<dbReference type="AlphaFoldDB" id="A3IM76"/>
<sequence length="80" mass="9401">MIKVDQAFLAVWFLAMIFILLLNYNNNLRKNFESFYLSYFFLDCSAKAILMKFTAKHTLVNVLCCVKTFLKVTEKNTLCM</sequence>
<keyword evidence="1" id="KW-1133">Transmembrane helix</keyword>
<proteinExistence type="predicted"/>
<keyword evidence="3" id="KW-1185">Reference proteome</keyword>
<keyword evidence="1" id="KW-0812">Transmembrane</keyword>
<reference evidence="2 3" key="1">
    <citation type="submission" date="2007-03" db="EMBL/GenBank/DDBJ databases">
        <authorList>
            <person name="Stal L."/>
            <person name="Ferriera S."/>
            <person name="Johnson J."/>
            <person name="Kravitz S."/>
            <person name="Beeson K."/>
            <person name="Sutton G."/>
            <person name="Rogers Y.-H."/>
            <person name="Friedman R."/>
            <person name="Frazier M."/>
            <person name="Venter J.C."/>
        </authorList>
    </citation>
    <scope>NUCLEOTIDE SEQUENCE [LARGE SCALE GENOMIC DNA]</scope>
    <source>
        <strain evidence="2 3">CCY0110</strain>
    </source>
</reference>
<organism evidence="2 3">
    <name type="scientific">Crocosphaera chwakensis CCY0110</name>
    <dbReference type="NCBI Taxonomy" id="391612"/>
    <lineage>
        <taxon>Bacteria</taxon>
        <taxon>Bacillati</taxon>
        <taxon>Cyanobacteriota</taxon>
        <taxon>Cyanophyceae</taxon>
        <taxon>Oscillatoriophycideae</taxon>
        <taxon>Chroococcales</taxon>
        <taxon>Aphanothecaceae</taxon>
        <taxon>Crocosphaera</taxon>
        <taxon>Crocosphaera chwakensis</taxon>
    </lineage>
</organism>
<protein>
    <submittedName>
        <fullName evidence="2">Uncharacterized protein</fullName>
    </submittedName>
</protein>
<evidence type="ECO:0000313" key="3">
    <source>
        <dbReference type="Proteomes" id="UP000003781"/>
    </source>
</evidence>
<evidence type="ECO:0000313" key="2">
    <source>
        <dbReference type="EMBL" id="EAZ92532.1"/>
    </source>
</evidence>
<name>A3IM76_9CHRO</name>
<gene>
    <name evidence="2" type="ORF">CY0110_02364</name>
</gene>
<dbReference type="EMBL" id="AAXW01000006">
    <property type="protein sequence ID" value="EAZ92532.1"/>
    <property type="molecule type" value="Genomic_DNA"/>
</dbReference>